<accession>A0ABS8WK64</accession>
<evidence type="ECO:0000313" key="2">
    <source>
        <dbReference type="EMBL" id="MCE3050506.1"/>
    </source>
</evidence>
<proteinExistence type="predicted"/>
<evidence type="ECO:0008006" key="4">
    <source>
        <dbReference type="Google" id="ProtNLM"/>
    </source>
</evidence>
<sequence length="127" mass="14436">MGMKSQFVEGFYDFVDYAMTLEPFQLDGLIKHPCKKELGRPLTQDEVFKVTHTKKKKKTEEDEEENSRDPNERKLSLQHALAYISNFIPGLEGSGSSHDDGLMRQGTILTMEQKITDSICANSKPHC</sequence>
<organism evidence="2 3">
    <name type="scientific">Datura stramonium</name>
    <name type="common">Jimsonweed</name>
    <name type="synonym">Common thornapple</name>
    <dbReference type="NCBI Taxonomy" id="4076"/>
    <lineage>
        <taxon>Eukaryota</taxon>
        <taxon>Viridiplantae</taxon>
        <taxon>Streptophyta</taxon>
        <taxon>Embryophyta</taxon>
        <taxon>Tracheophyta</taxon>
        <taxon>Spermatophyta</taxon>
        <taxon>Magnoliopsida</taxon>
        <taxon>eudicotyledons</taxon>
        <taxon>Gunneridae</taxon>
        <taxon>Pentapetalae</taxon>
        <taxon>asterids</taxon>
        <taxon>lamiids</taxon>
        <taxon>Solanales</taxon>
        <taxon>Solanaceae</taxon>
        <taxon>Solanoideae</taxon>
        <taxon>Datureae</taxon>
        <taxon>Datura</taxon>
    </lineage>
</organism>
<keyword evidence="3" id="KW-1185">Reference proteome</keyword>
<protein>
    <recommendedName>
        <fullName evidence="4">DNA-directed RNA polymerase</fullName>
    </recommendedName>
</protein>
<dbReference type="Proteomes" id="UP000823775">
    <property type="component" value="Unassembled WGS sequence"/>
</dbReference>
<gene>
    <name evidence="2" type="ORF">HAX54_047400</name>
</gene>
<comment type="caution">
    <text evidence="2">The sequence shown here is derived from an EMBL/GenBank/DDBJ whole genome shotgun (WGS) entry which is preliminary data.</text>
</comment>
<dbReference type="EMBL" id="JACEIK010007650">
    <property type="protein sequence ID" value="MCE3050506.1"/>
    <property type="molecule type" value="Genomic_DNA"/>
</dbReference>
<evidence type="ECO:0000313" key="3">
    <source>
        <dbReference type="Proteomes" id="UP000823775"/>
    </source>
</evidence>
<reference evidence="2 3" key="1">
    <citation type="journal article" date="2021" name="BMC Genomics">
        <title>Datura genome reveals duplications of psychoactive alkaloid biosynthetic genes and high mutation rate following tissue culture.</title>
        <authorList>
            <person name="Rajewski A."/>
            <person name="Carter-House D."/>
            <person name="Stajich J."/>
            <person name="Litt A."/>
        </authorList>
    </citation>
    <scope>NUCLEOTIDE SEQUENCE [LARGE SCALE GENOMIC DNA]</scope>
    <source>
        <strain evidence="2">AR-01</strain>
    </source>
</reference>
<feature type="region of interest" description="Disordered" evidence="1">
    <location>
        <begin position="45"/>
        <end position="75"/>
    </location>
</feature>
<evidence type="ECO:0000256" key="1">
    <source>
        <dbReference type="SAM" id="MobiDB-lite"/>
    </source>
</evidence>
<name>A0ABS8WK64_DATST</name>